<dbReference type="Pfam" id="PF14054">
    <property type="entry name" value="DUF4249"/>
    <property type="match status" value="1"/>
</dbReference>
<sequence length="378" mass="42928">MKYQSIYYLIFIIVLCSSCIDPFDPKLTNNDSRSQLVVEGLISNNNSVNIITLSRTSSVKGNSGYERESGALVYIIDNDSNCYQLEEISSGRYATSPSDFLTKLGNFYQLKVELNNGQKYESDFQELIVPDELDSLWFKSEEETFLSGNSIVASEVINFYTKNDIRRDPLYYRYDYSGTFAFESVFQGSSACFKGGDRSAIKTQDLICYRNETVNLPLNIVSTEDLPINSESVIKVLTVVPSRQYSIGYSMLITRYSLTSSFFHFLEQLKAQRDVGGSMFDPPPTEIVGNITNVNNPEDRAVGFFSTSSSTSKRLFIDSKFLKKEVRDPLNNENCGHNLDEPGIAQLPEEYLRRPRDYCCDCRLYPGATVQKPSFWPY</sequence>
<organism evidence="1 2">
    <name type="scientific">Marivirga lumbricoides</name>
    <dbReference type="NCBI Taxonomy" id="1046115"/>
    <lineage>
        <taxon>Bacteria</taxon>
        <taxon>Pseudomonadati</taxon>
        <taxon>Bacteroidota</taxon>
        <taxon>Cytophagia</taxon>
        <taxon>Cytophagales</taxon>
        <taxon>Marivirgaceae</taxon>
        <taxon>Marivirga</taxon>
    </lineage>
</organism>
<dbReference type="EMBL" id="BMEC01000002">
    <property type="protein sequence ID" value="GGC25123.1"/>
    <property type="molecule type" value="Genomic_DNA"/>
</dbReference>
<dbReference type="Proteomes" id="UP000636010">
    <property type="component" value="Unassembled WGS sequence"/>
</dbReference>
<comment type="caution">
    <text evidence="1">The sequence shown here is derived from an EMBL/GenBank/DDBJ whole genome shotgun (WGS) entry which is preliminary data.</text>
</comment>
<evidence type="ECO:0000313" key="2">
    <source>
        <dbReference type="Proteomes" id="UP000636010"/>
    </source>
</evidence>
<dbReference type="RefSeq" id="WP_188460521.1">
    <property type="nucleotide sequence ID" value="NZ_BAABHU010000002.1"/>
</dbReference>
<name>A0ABQ1LKR5_9BACT</name>
<dbReference type="InterPro" id="IPR025345">
    <property type="entry name" value="DUF4249"/>
</dbReference>
<protein>
    <recommendedName>
        <fullName evidence="3">DUF4249 domain-containing protein</fullName>
    </recommendedName>
</protein>
<evidence type="ECO:0008006" key="3">
    <source>
        <dbReference type="Google" id="ProtNLM"/>
    </source>
</evidence>
<keyword evidence="2" id="KW-1185">Reference proteome</keyword>
<gene>
    <name evidence="1" type="ORF">GCM10011506_08020</name>
</gene>
<accession>A0ABQ1LKR5</accession>
<proteinExistence type="predicted"/>
<reference evidence="2" key="1">
    <citation type="journal article" date="2019" name="Int. J. Syst. Evol. Microbiol.">
        <title>The Global Catalogue of Microorganisms (GCM) 10K type strain sequencing project: providing services to taxonomists for standard genome sequencing and annotation.</title>
        <authorList>
            <consortium name="The Broad Institute Genomics Platform"/>
            <consortium name="The Broad Institute Genome Sequencing Center for Infectious Disease"/>
            <person name="Wu L."/>
            <person name="Ma J."/>
        </authorList>
    </citation>
    <scope>NUCLEOTIDE SEQUENCE [LARGE SCALE GENOMIC DNA]</scope>
    <source>
        <strain evidence="2">CGMCC 1.10832</strain>
    </source>
</reference>
<evidence type="ECO:0000313" key="1">
    <source>
        <dbReference type="EMBL" id="GGC25123.1"/>
    </source>
</evidence>